<dbReference type="PRINTS" id="PR00069">
    <property type="entry name" value="ALDKETRDTASE"/>
</dbReference>
<dbReference type="InterPro" id="IPR036812">
    <property type="entry name" value="NAD(P)_OxRdtase_dom_sf"/>
</dbReference>
<evidence type="ECO:0000313" key="3">
    <source>
        <dbReference type="Proteomes" id="UP000248706"/>
    </source>
</evidence>
<feature type="domain" description="NADP-dependent oxidoreductase" evidence="1">
    <location>
        <begin position="15"/>
        <end position="317"/>
    </location>
</feature>
<keyword evidence="3" id="KW-1185">Reference proteome</keyword>
<protein>
    <submittedName>
        <fullName evidence="2">Aldo/keto reductase</fullName>
    </submittedName>
</protein>
<dbReference type="Gene3D" id="3.20.20.100">
    <property type="entry name" value="NADP-dependent oxidoreductase domain"/>
    <property type="match status" value="1"/>
</dbReference>
<evidence type="ECO:0000259" key="1">
    <source>
        <dbReference type="Pfam" id="PF00248"/>
    </source>
</evidence>
<dbReference type="PANTHER" id="PTHR43312:SF1">
    <property type="entry name" value="NADP-DEPENDENT OXIDOREDUCTASE DOMAIN-CONTAINING PROTEIN"/>
    <property type="match status" value="1"/>
</dbReference>
<dbReference type="Proteomes" id="UP000248706">
    <property type="component" value="Unassembled WGS sequence"/>
</dbReference>
<proteinExistence type="predicted"/>
<sequence length="328" mass="37148">MEYRPLGRTGWQVSAIGFGAWAIGGDAWGPTDDREALAALHRAIDLGVNFIDTADVYGDGHSEQLIARVRQERHEPLYIATKAGRRLSPHTADGYNRQNLTAFVERSLRNLETETIDLLQLHCPPTEVYDRPEVFGILDDLVQQGKIRYYGVSVEKVEEALKAIRYPNVQSVQIIFNIFRHKPAEQFFAAAQERQVGIIVRVPLASGLLSGKLRRDSQFASNDHRNYNRHGEAFDQGETFAGVDYEIGLQAVEELRPLVPAGMTMAQFALRWILMFSQVSTVIPGAKNPQQAEENSRAAELPPLSDETMQRVRELYERRIKPLVHDRW</sequence>
<name>A0A328VRK1_9CHLR</name>
<organism evidence="2 3">
    <name type="scientific">Thermogemmatispora tikiterensis</name>
    <dbReference type="NCBI Taxonomy" id="1825093"/>
    <lineage>
        <taxon>Bacteria</taxon>
        <taxon>Bacillati</taxon>
        <taxon>Chloroflexota</taxon>
        <taxon>Ktedonobacteria</taxon>
        <taxon>Thermogemmatisporales</taxon>
        <taxon>Thermogemmatisporaceae</taxon>
        <taxon>Thermogemmatispora</taxon>
    </lineage>
</organism>
<dbReference type="PANTHER" id="PTHR43312">
    <property type="entry name" value="D-THREO-ALDOSE 1-DEHYDROGENASE"/>
    <property type="match status" value="1"/>
</dbReference>
<dbReference type="OrthoDB" id="9773828at2"/>
<dbReference type="RefSeq" id="WP_112432594.1">
    <property type="nucleotide sequence ID" value="NZ_MCIF01000002.1"/>
</dbReference>
<dbReference type="Pfam" id="PF00248">
    <property type="entry name" value="Aldo_ket_red"/>
    <property type="match status" value="1"/>
</dbReference>
<dbReference type="CDD" id="cd19086">
    <property type="entry name" value="AKR_AKR11C1"/>
    <property type="match status" value="1"/>
</dbReference>
<gene>
    <name evidence="2" type="ORF">A4R35_20050</name>
</gene>
<dbReference type="InterPro" id="IPR053135">
    <property type="entry name" value="AKR2_Oxidoreductase"/>
</dbReference>
<dbReference type="InterPro" id="IPR023210">
    <property type="entry name" value="NADP_OxRdtase_dom"/>
</dbReference>
<dbReference type="InterPro" id="IPR020471">
    <property type="entry name" value="AKR"/>
</dbReference>
<dbReference type="AlphaFoldDB" id="A0A328VRK1"/>
<dbReference type="EMBL" id="MCIF01000002">
    <property type="protein sequence ID" value="RAQ97844.1"/>
    <property type="molecule type" value="Genomic_DNA"/>
</dbReference>
<dbReference type="SUPFAM" id="SSF51430">
    <property type="entry name" value="NAD(P)-linked oxidoreductase"/>
    <property type="match status" value="1"/>
</dbReference>
<reference evidence="2 3" key="1">
    <citation type="submission" date="2016-08" db="EMBL/GenBank/DDBJ databases">
        <title>Analysis of Carbohydrate Active Enzymes in Thermogemmatispora T81 Reveals Carbohydrate Degradation Ability.</title>
        <authorList>
            <person name="Tomazini A."/>
            <person name="Lal S."/>
            <person name="Stott M."/>
            <person name="Henrissat B."/>
            <person name="Polikarpov I."/>
            <person name="Sparling R."/>
            <person name="Levin D.B."/>
        </authorList>
    </citation>
    <scope>NUCLEOTIDE SEQUENCE [LARGE SCALE GENOMIC DNA]</scope>
    <source>
        <strain evidence="2 3">T81</strain>
    </source>
</reference>
<comment type="caution">
    <text evidence="2">The sequence shown here is derived from an EMBL/GenBank/DDBJ whole genome shotgun (WGS) entry which is preliminary data.</text>
</comment>
<evidence type="ECO:0000313" key="2">
    <source>
        <dbReference type="EMBL" id="RAQ97844.1"/>
    </source>
</evidence>
<accession>A0A328VRK1</accession>
<dbReference type="GO" id="GO:0016491">
    <property type="term" value="F:oxidoreductase activity"/>
    <property type="evidence" value="ECO:0007669"/>
    <property type="project" value="InterPro"/>
</dbReference>